<dbReference type="EMBL" id="AP028911">
    <property type="protein sequence ID" value="BES91725.1"/>
    <property type="molecule type" value="Genomic_DNA"/>
</dbReference>
<name>A0ABN7ALE2_9HEMI</name>
<gene>
    <name evidence="2" type="ORF">NTJ_04536</name>
</gene>
<evidence type="ECO:0000256" key="1">
    <source>
        <dbReference type="SAM" id="MobiDB-lite"/>
    </source>
</evidence>
<dbReference type="PANTHER" id="PTHR46601">
    <property type="entry name" value="ULP_PROTEASE DOMAIN-CONTAINING PROTEIN"/>
    <property type="match status" value="1"/>
</dbReference>
<dbReference type="PANTHER" id="PTHR46601:SF2">
    <property type="entry name" value="UBIQUITIN-LIKE PROTEASE FAMILY PROFILE DOMAIN-CONTAINING PROTEIN"/>
    <property type="match status" value="1"/>
</dbReference>
<keyword evidence="3" id="KW-1185">Reference proteome</keyword>
<protein>
    <submittedName>
        <fullName evidence="2">Uncharacterized protein</fullName>
    </submittedName>
</protein>
<organism evidence="2 3">
    <name type="scientific">Nesidiocoris tenuis</name>
    <dbReference type="NCBI Taxonomy" id="355587"/>
    <lineage>
        <taxon>Eukaryota</taxon>
        <taxon>Metazoa</taxon>
        <taxon>Ecdysozoa</taxon>
        <taxon>Arthropoda</taxon>
        <taxon>Hexapoda</taxon>
        <taxon>Insecta</taxon>
        <taxon>Pterygota</taxon>
        <taxon>Neoptera</taxon>
        <taxon>Paraneoptera</taxon>
        <taxon>Hemiptera</taxon>
        <taxon>Heteroptera</taxon>
        <taxon>Panheteroptera</taxon>
        <taxon>Cimicomorpha</taxon>
        <taxon>Miridae</taxon>
        <taxon>Dicyphina</taxon>
        <taxon>Nesidiocoris</taxon>
    </lineage>
</organism>
<dbReference type="Proteomes" id="UP001307889">
    <property type="component" value="Chromosome 3"/>
</dbReference>
<sequence length="540" mass="60950">MKDSITRRGVKKQKRMLQASMKALYRTFVESRSYQISYSSFCQLKPFWILAPNVSQRDTCQCQLHANFNLLLKGLHKAKVIKSSDPATVKSQLCCPTVTEACLFRTCKSCNDNTMWHETFDGAVEVNYHQWTRTKIQYIDPKTKAPKTTDRVVKLNKTETILNLVRKAEEDSPKFLAHEGKVFHQHSEIKRLKASLCPGQVLIHCDFSENYSTKYHCEIQAVHFGGNRLNLSLHTVVVYYRKDELSALSLANFCTISENLDHGPGAIWAHFAPVFEFLLQLSKPISTIHFLSDGPSSQYRNKSLFYLFQYKLKEHFVDLQSATWNYHETGHGKGAPDGVGATVKRTADKAVAEGSDVVDIETLVSVLRNRLRNVEVRVIGSSSIENAISSIPTSLRTFKGTMEVHQIAWRKGDVELYMNKLSCFACPYKCKLKNMIGTHQFLAYQTAGKIGNKASGSKKKKSKKGGLKKSLVNPRTSEENHQQLSIHGINYDETSITPGTFATNDQALEEGCETEDYGHFLPSGMIFDEGCEMIDEEDTV</sequence>
<reference evidence="2 3" key="1">
    <citation type="submission" date="2023-09" db="EMBL/GenBank/DDBJ databases">
        <title>Nesidiocoris tenuis whole genome shotgun sequence.</title>
        <authorList>
            <person name="Shibata T."/>
            <person name="Shimoda M."/>
            <person name="Kobayashi T."/>
            <person name="Uehara T."/>
        </authorList>
    </citation>
    <scope>NUCLEOTIDE SEQUENCE [LARGE SCALE GENOMIC DNA]</scope>
    <source>
        <strain evidence="2 3">Japan</strain>
    </source>
</reference>
<evidence type="ECO:0000313" key="2">
    <source>
        <dbReference type="EMBL" id="BES91725.1"/>
    </source>
</evidence>
<accession>A0ABN7ALE2</accession>
<feature type="compositionally biased region" description="Basic residues" evidence="1">
    <location>
        <begin position="456"/>
        <end position="467"/>
    </location>
</feature>
<proteinExistence type="predicted"/>
<evidence type="ECO:0000313" key="3">
    <source>
        <dbReference type="Proteomes" id="UP001307889"/>
    </source>
</evidence>
<feature type="region of interest" description="Disordered" evidence="1">
    <location>
        <begin position="451"/>
        <end position="482"/>
    </location>
</feature>